<dbReference type="EMBL" id="CM007384">
    <property type="protein sequence ID" value="ONK73234.1"/>
    <property type="molecule type" value="Genomic_DNA"/>
</dbReference>
<organism evidence="8 9">
    <name type="scientific">Asparagus officinalis</name>
    <name type="common">Garden asparagus</name>
    <dbReference type="NCBI Taxonomy" id="4686"/>
    <lineage>
        <taxon>Eukaryota</taxon>
        <taxon>Viridiplantae</taxon>
        <taxon>Streptophyta</taxon>
        <taxon>Embryophyta</taxon>
        <taxon>Tracheophyta</taxon>
        <taxon>Spermatophyta</taxon>
        <taxon>Magnoliopsida</taxon>
        <taxon>Liliopsida</taxon>
        <taxon>Asparagales</taxon>
        <taxon>Asparagaceae</taxon>
        <taxon>Asparagoideae</taxon>
        <taxon>Asparagus</taxon>
    </lineage>
</organism>
<dbReference type="Pfam" id="PF03195">
    <property type="entry name" value="LOB"/>
    <property type="match status" value="1"/>
</dbReference>
<evidence type="ECO:0000259" key="7">
    <source>
        <dbReference type="PROSITE" id="PS50891"/>
    </source>
</evidence>
<evidence type="ECO:0000256" key="3">
    <source>
        <dbReference type="ARBA" id="ARBA00022473"/>
    </source>
</evidence>
<dbReference type="InterPro" id="IPR004883">
    <property type="entry name" value="LOB"/>
</dbReference>
<evidence type="ECO:0000313" key="9">
    <source>
        <dbReference type="Proteomes" id="UP000243459"/>
    </source>
</evidence>
<dbReference type="AlphaFoldDB" id="A0A5P1F535"/>
<accession>A0A5P1F535</accession>
<keyword evidence="5" id="KW-0175">Coiled coil</keyword>
<feature type="compositionally biased region" description="Polar residues" evidence="6">
    <location>
        <begin position="1"/>
        <end position="10"/>
    </location>
</feature>
<keyword evidence="9" id="KW-1185">Reference proteome</keyword>
<keyword evidence="4" id="KW-0539">Nucleus</keyword>
<feature type="coiled-coil region" evidence="5">
    <location>
        <begin position="107"/>
        <end position="134"/>
    </location>
</feature>
<evidence type="ECO:0000256" key="4">
    <source>
        <dbReference type="ARBA" id="ARBA00023242"/>
    </source>
</evidence>
<gene>
    <name evidence="8" type="ORF">A4U43_C04F28740</name>
</gene>
<keyword evidence="3" id="KW-0217">Developmental protein</keyword>
<feature type="domain" description="LOB" evidence="7">
    <location>
        <begin position="27"/>
        <end position="128"/>
    </location>
</feature>
<protein>
    <recommendedName>
        <fullName evidence="7">LOB domain-containing protein</fullName>
    </recommendedName>
</protein>
<name>A0A5P1F535_ASPOF</name>
<dbReference type="PANTHER" id="PTHR31301:SF83">
    <property type="entry name" value="PROTEIN ASYMMETRIC LEAVES 2"/>
    <property type="match status" value="1"/>
</dbReference>
<evidence type="ECO:0000256" key="2">
    <source>
        <dbReference type="ARBA" id="ARBA00005474"/>
    </source>
</evidence>
<reference evidence="9" key="1">
    <citation type="journal article" date="2017" name="Nat. Commun.">
        <title>The asparagus genome sheds light on the origin and evolution of a young Y chromosome.</title>
        <authorList>
            <person name="Harkess A."/>
            <person name="Zhou J."/>
            <person name="Xu C."/>
            <person name="Bowers J.E."/>
            <person name="Van der Hulst R."/>
            <person name="Ayyampalayam S."/>
            <person name="Mercati F."/>
            <person name="Riccardi P."/>
            <person name="McKain M.R."/>
            <person name="Kakrana A."/>
            <person name="Tang H."/>
            <person name="Ray J."/>
            <person name="Groenendijk J."/>
            <person name="Arikit S."/>
            <person name="Mathioni S.M."/>
            <person name="Nakano M."/>
            <person name="Shan H."/>
            <person name="Telgmann-Rauber A."/>
            <person name="Kanno A."/>
            <person name="Yue Z."/>
            <person name="Chen H."/>
            <person name="Li W."/>
            <person name="Chen Y."/>
            <person name="Xu X."/>
            <person name="Zhang Y."/>
            <person name="Luo S."/>
            <person name="Chen H."/>
            <person name="Gao J."/>
            <person name="Mao Z."/>
            <person name="Pires J.C."/>
            <person name="Luo M."/>
            <person name="Kudrna D."/>
            <person name="Wing R.A."/>
            <person name="Meyers B.C."/>
            <person name="Yi K."/>
            <person name="Kong H."/>
            <person name="Lavrijsen P."/>
            <person name="Sunseri F."/>
            <person name="Falavigna A."/>
            <person name="Ye Y."/>
            <person name="Leebens-Mack J.H."/>
            <person name="Chen G."/>
        </authorList>
    </citation>
    <scope>NUCLEOTIDE SEQUENCE [LARGE SCALE GENOMIC DNA]</scope>
    <source>
        <strain evidence="9">cv. DH0086</strain>
    </source>
</reference>
<dbReference type="PANTHER" id="PTHR31301">
    <property type="entry name" value="LOB DOMAIN-CONTAINING PROTEIN 4-RELATED"/>
    <property type="match status" value="1"/>
</dbReference>
<comment type="similarity">
    <text evidence="2">Belongs to the LOB domain-containing protein family.</text>
</comment>
<sequence length="232" mass="25399">MMMPSSSAFPHSTALSSLGSSSTMTSSPCAACKFLRRKCQPDCVFAPYFPPDNPQKFVNVHKVFGASNVTKILNDLDRDQREDAVNSLAYEADMRLKDPVYGCVGIISILQHQLRQLQLDLTLAKAELSKYQNQNITSPSNYPHFLMSRESSGSAGYYQQPQQHMIMLRSYEVELATTATRMGVNGEYDAPAMAGNGTSAGSVGACGGQFFKTTANGDAREERHSSEVCEDQ</sequence>
<dbReference type="Proteomes" id="UP000243459">
    <property type="component" value="Chromosome 4"/>
</dbReference>
<dbReference type="Gramene" id="ONK73234">
    <property type="protein sequence ID" value="ONK73234"/>
    <property type="gene ID" value="A4U43_C04F28740"/>
</dbReference>
<comment type="subcellular location">
    <subcellularLocation>
        <location evidence="1">Nucleus</location>
    </subcellularLocation>
</comment>
<evidence type="ECO:0000256" key="6">
    <source>
        <dbReference type="SAM" id="MobiDB-lite"/>
    </source>
</evidence>
<proteinExistence type="inferred from homology"/>
<dbReference type="GO" id="GO:0005634">
    <property type="term" value="C:nucleus"/>
    <property type="evidence" value="ECO:0007669"/>
    <property type="project" value="UniProtKB-SubCell"/>
</dbReference>
<evidence type="ECO:0000256" key="1">
    <source>
        <dbReference type="ARBA" id="ARBA00004123"/>
    </source>
</evidence>
<evidence type="ECO:0000256" key="5">
    <source>
        <dbReference type="SAM" id="Coils"/>
    </source>
</evidence>
<feature type="compositionally biased region" description="Low complexity" evidence="6">
    <location>
        <begin position="12"/>
        <end position="23"/>
    </location>
</feature>
<evidence type="ECO:0000313" key="8">
    <source>
        <dbReference type="EMBL" id="ONK73234.1"/>
    </source>
</evidence>
<dbReference type="OMA" id="HMIMLRS"/>
<feature type="region of interest" description="Disordered" evidence="6">
    <location>
        <begin position="1"/>
        <end position="23"/>
    </location>
</feature>
<dbReference type="PROSITE" id="PS50891">
    <property type="entry name" value="LOB"/>
    <property type="match status" value="1"/>
</dbReference>